<feature type="region of interest" description="Disordered" evidence="1">
    <location>
        <begin position="134"/>
        <end position="277"/>
    </location>
</feature>
<protein>
    <recommendedName>
        <fullName evidence="2">BOD1/SHG1 domain-containing protein</fullName>
    </recommendedName>
</protein>
<accession>A0A3N4I3S0</accession>
<feature type="compositionally biased region" description="Basic and acidic residues" evidence="1">
    <location>
        <begin position="207"/>
        <end position="219"/>
    </location>
</feature>
<keyword evidence="4" id="KW-1185">Reference proteome</keyword>
<dbReference type="Proteomes" id="UP000275078">
    <property type="component" value="Unassembled WGS sequence"/>
</dbReference>
<evidence type="ECO:0000313" key="3">
    <source>
        <dbReference type="EMBL" id="RPA78740.1"/>
    </source>
</evidence>
<feature type="compositionally biased region" description="Acidic residues" evidence="1">
    <location>
        <begin position="172"/>
        <end position="188"/>
    </location>
</feature>
<feature type="region of interest" description="Disordered" evidence="1">
    <location>
        <begin position="1"/>
        <end position="35"/>
    </location>
</feature>
<feature type="compositionally biased region" description="Polar residues" evidence="1">
    <location>
        <begin position="194"/>
        <end position="204"/>
    </location>
</feature>
<gene>
    <name evidence="3" type="ORF">BJ508DRAFT_416348</name>
</gene>
<sequence length="277" mass="30614">MSPPNNSASRMTNGYSDSHHGKGGSEDPDAEDLRTAFKKKGHFDALRKELFQRLLSSPAHATLLEALETITAKELARDPGLRHRERGKAASLLEGAVERSEVYDNVEKALLDMIKGERGNIEQLVRKIWGEMGGSELKQQERTETKETKEPKETKDVAILSNGNGIHHNQEESDDDMEDVQMDLDSGDEGPSPILQTNQFATVPTGTKREEETKEKEVEGSNTPTIRPVQAEQHQLPTGSSKDKEGKDEKTKPTDPDAMDHEPTHETTATVNGVTPK</sequence>
<feature type="compositionally biased region" description="Basic and acidic residues" evidence="1">
    <location>
        <begin position="17"/>
        <end position="35"/>
    </location>
</feature>
<feature type="compositionally biased region" description="Polar residues" evidence="1">
    <location>
        <begin position="266"/>
        <end position="277"/>
    </location>
</feature>
<dbReference type="STRING" id="1160509.A0A3N4I3S0"/>
<dbReference type="EMBL" id="ML119707">
    <property type="protein sequence ID" value="RPA78740.1"/>
    <property type="molecule type" value="Genomic_DNA"/>
</dbReference>
<reference evidence="3 4" key="1">
    <citation type="journal article" date="2018" name="Nat. Ecol. Evol.">
        <title>Pezizomycetes genomes reveal the molecular basis of ectomycorrhizal truffle lifestyle.</title>
        <authorList>
            <person name="Murat C."/>
            <person name="Payen T."/>
            <person name="Noel B."/>
            <person name="Kuo A."/>
            <person name="Morin E."/>
            <person name="Chen J."/>
            <person name="Kohler A."/>
            <person name="Krizsan K."/>
            <person name="Balestrini R."/>
            <person name="Da Silva C."/>
            <person name="Montanini B."/>
            <person name="Hainaut M."/>
            <person name="Levati E."/>
            <person name="Barry K.W."/>
            <person name="Belfiori B."/>
            <person name="Cichocki N."/>
            <person name="Clum A."/>
            <person name="Dockter R.B."/>
            <person name="Fauchery L."/>
            <person name="Guy J."/>
            <person name="Iotti M."/>
            <person name="Le Tacon F."/>
            <person name="Lindquist E.A."/>
            <person name="Lipzen A."/>
            <person name="Malagnac F."/>
            <person name="Mello A."/>
            <person name="Molinier V."/>
            <person name="Miyauchi S."/>
            <person name="Poulain J."/>
            <person name="Riccioni C."/>
            <person name="Rubini A."/>
            <person name="Sitrit Y."/>
            <person name="Splivallo R."/>
            <person name="Traeger S."/>
            <person name="Wang M."/>
            <person name="Zifcakova L."/>
            <person name="Wipf D."/>
            <person name="Zambonelli A."/>
            <person name="Paolocci F."/>
            <person name="Nowrousian M."/>
            <person name="Ottonello S."/>
            <person name="Baldrian P."/>
            <person name="Spatafora J.W."/>
            <person name="Henrissat B."/>
            <person name="Nagy L.G."/>
            <person name="Aury J.M."/>
            <person name="Wincker P."/>
            <person name="Grigoriev I.V."/>
            <person name="Bonfante P."/>
            <person name="Martin F.M."/>
        </authorList>
    </citation>
    <scope>NUCLEOTIDE SEQUENCE [LARGE SCALE GENOMIC DNA]</scope>
    <source>
        <strain evidence="3 4">RN42</strain>
    </source>
</reference>
<name>A0A3N4I3S0_ASCIM</name>
<proteinExistence type="predicted"/>
<evidence type="ECO:0000313" key="4">
    <source>
        <dbReference type="Proteomes" id="UP000275078"/>
    </source>
</evidence>
<evidence type="ECO:0000256" key="1">
    <source>
        <dbReference type="SAM" id="MobiDB-lite"/>
    </source>
</evidence>
<feature type="compositionally biased region" description="Polar residues" evidence="1">
    <location>
        <begin position="1"/>
        <end position="16"/>
    </location>
</feature>
<dbReference type="Pfam" id="PF05205">
    <property type="entry name" value="COMPASS-Shg1"/>
    <property type="match status" value="1"/>
</dbReference>
<feature type="compositionally biased region" description="Basic and acidic residues" evidence="1">
    <location>
        <begin position="241"/>
        <end position="265"/>
    </location>
</feature>
<feature type="domain" description="BOD1/SHG1" evidence="2">
    <location>
        <begin position="33"/>
        <end position="126"/>
    </location>
</feature>
<dbReference type="OrthoDB" id="5579731at2759"/>
<feature type="compositionally biased region" description="Basic and acidic residues" evidence="1">
    <location>
        <begin position="138"/>
        <end position="156"/>
    </location>
</feature>
<evidence type="ECO:0000259" key="2">
    <source>
        <dbReference type="Pfam" id="PF05205"/>
    </source>
</evidence>
<dbReference type="InterPro" id="IPR055264">
    <property type="entry name" value="BOD1/SHG1_dom"/>
</dbReference>
<organism evidence="3 4">
    <name type="scientific">Ascobolus immersus RN42</name>
    <dbReference type="NCBI Taxonomy" id="1160509"/>
    <lineage>
        <taxon>Eukaryota</taxon>
        <taxon>Fungi</taxon>
        <taxon>Dikarya</taxon>
        <taxon>Ascomycota</taxon>
        <taxon>Pezizomycotina</taxon>
        <taxon>Pezizomycetes</taxon>
        <taxon>Pezizales</taxon>
        <taxon>Ascobolaceae</taxon>
        <taxon>Ascobolus</taxon>
    </lineage>
</organism>
<dbReference type="AlphaFoldDB" id="A0A3N4I3S0"/>